<feature type="region of interest" description="Disordered" evidence="7">
    <location>
        <begin position="28"/>
        <end position="57"/>
    </location>
</feature>
<evidence type="ECO:0000256" key="5">
    <source>
        <dbReference type="ARBA" id="ARBA00023237"/>
    </source>
</evidence>
<protein>
    <recommendedName>
        <fullName evidence="10">Sugar transporter</fullName>
    </recommendedName>
</protein>
<proteinExistence type="predicted"/>
<gene>
    <name evidence="8" type="ORF">GCM10009105_11810</name>
</gene>
<dbReference type="Pfam" id="PF13627">
    <property type="entry name" value="LptM_cons"/>
    <property type="match status" value="1"/>
</dbReference>
<evidence type="ECO:0000313" key="9">
    <source>
        <dbReference type="Proteomes" id="UP001501523"/>
    </source>
</evidence>
<comment type="subcellular location">
    <subcellularLocation>
        <location evidence="1">Cell outer membrane</location>
        <topology evidence="1">Lipid-anchor</topology>
    </subcellularLocation>
</comment>
<evidence type="ECO:0000313" key="8">
    <source>
        <dbReference type="EMBL" id="GAA0710580.1"/>
    </source>
</evidence>
<keyword evidence="6" id="KW-0449">Lipoprotein</keyword>
<dbReference type="RefSeq" id="WP_343788161.1">
    <property type="nucleotide sequence ID" value="NZ_BAAAEU010000006.1"/>
</dbReference>
<dbReference type="InterPro" id="IPR032831">
    <property type="entry name" value="LptM_cons"/>
</dbReference>
<keyword evidence="2" id="KW-0732">Signal</keyword>
<dbReference type="NCBIfam" id="NF047847">
    <property type="entry name" value="SS_mature_LptM"/>
    <property type="match status" value="1"/>
</dbReference>
<name>A0ABN1IEA6_9GAMM</name>
<evidence type="ECO:0000256" key="7">
    <source>
        <dbReference type="SAM" id="MobiDB-lite"/>
    </source>
</evidence>
<reference evidence="8 9" key="1">
    <citation type="journal article" date="2019" name="Int. J. Syst. Evol. Microbiol.">
        <title>The Global Catalogue of Microorganisms (GCM) 10K type strain sequencing project: providing services to taxonomists for standard genome sequencing and annotation.</title>
        <authorList>
            <consortium name="The Broad Institute Genomics Platform"/>
            <consortium name="The Broad Institute Genome Sequencing Center for Infectious Disease"/>
            <person name="Wu L."/>
            <person name="Ma J."/>
        </authorList>
    </citation>
    <scope>NUCLEOTIDE SEQUENCE [LARGE SCALE GENOMIC DNA]</scope>
    <source>
        <strain evidence="8 9">JCM 15421</strain>
    </source>
</reference>
<accession>A0ABN1IEA6</accession>
<dbReference type="Proteomes" id="UP001501523">
    <property type="component" value="Unassembled WGS sequence"/>
</dbReference>
<evidence type="ECO:0000256" key="2">
    <source>
        <dbReference type="ARBA" id="ARBA00022729"/>
    </source>
</evidence>
<organism evidence="8 9">
    <name type="scientific">Dokdonella soli</name>
    <dbReference type="NCBI Taxonomy" id="529810"/>
    <lineage>
        <taxon>Bacteria</taxon>
        <taxon>Pseudomonadati</taxon>
        <taxon>Pseudomonadota</taxon>
        <taxon>Gammaproteobacteria</taxon>
        <taxon>Lysobacterales</taxon>
        <taxon>Rhodanobacteraceae</taxon>
        <taxon>Dokdonella</taxon>
    </lineage>
</organism>
<keyword evidence="5" id="KW-0998">Cell outer membrane</keyword>
<feature type="compositionally biased region" description="Low complexity" evidence="7">
    <location>
        <begin position="38"/>
        <end position="57"/>
    </location>
</feature>
<evidence type="ECO:0000256" key="1">
    <source>
        <dbReference type="ARBA" id="ARBA00004459"/>
    </source>
</evidence>
<evidence type="ECO:0008006" key="10">
    <source>
        <dbReference type="Google" id="ProtNLM"/>
    </source>
</evidence>
<keyword evidence="4" id="KW-0564">Palmitate</keyword>
<keyword evidence="3" id="KW-0472">Membrane</keyword>
<dbReference type="PROSITE" id="PS51257">
    <property type="entry name" value="PROKAR_LIPOPROTEIN"/>
    <property type="match status" value="1"/>
</dbReference>
<comment type="caution">
    <text evidence="8">The sequence shown here is derived from an EMBL/GenBank/DDBJ whole genome shotgun (WGS) entry which is preliminary data.</text>
</comment>
<evidence type="ECO:0000256" key="3">
    <source>
        <dbReference type="ARBA" id="ARBA00023136"/>
    </source>
</evidence>
<evidence type="ECO:0000256" key="4">
    <source>
        <dbReference type="ARBA" id="ARBA00023139"/>
    </source>
</evidence>
<dbReference type="EMBL" id="BAAAEU010000006">
    <property type="protein sequence ID" value="GAA0710580.1"/>
    <property type="molecule type" value="Genomic_DNA"/>
</dbReference>
<sequence>MSRHRPFHRIAVLVLVALLLAACGNKGPLVKPTPKPASTPAQAPVAQPAQAPEAADH</sequence>
<evidence type="ECO:0000256" key="6">
    <source>
        <dbReference type="ARBA" id="ARBA00023288"/>
    </source>
</evidence>
<keyword evidence="9" id="KW-1185">Reference proteome</keyword>